<name>A0A1I2FRV9_9BACT</name>
<dbReference type="InterPro" id="IPR029069">
    <property type="entry name" value="HotDog_dom_sf"/>
</dbReference>
<gene>
    <name evidence="3" type="ORF">SAMN02745121_06786</name>
</gene>
<dbReference type="InterPro" id="IPR049450">
    <property type="entry name" value="ACOT8-like_C"/>
</dbReference>
<accession>A0A1I2FRV9</accession>
<dbReference type="RefSeq" id="WP_096332258.1">
    <property type="nucleotide sequence ID" value="NZ_FOMX01000027.1"/>
</dbReference>
<evidence type="ECO:0000313" key="3">
    <source>
        <dbReference type="EMBL" id="SFF07191.1"/>
    </source>
</evidence>
<dbReference type="SUPFAM" id="SSF54637">
    <property type="entry name" value="Thioesterase/thiol ester dehydrase-isomerase"/>
    <property type="match status" value="2"/>
</dbReference>
<dbReference type="Pfam" id="PF13622">
    <property type="entry name" value="4HBT_3"/>
    <property type="match status" value="1"/>
</dbReference>
<feature type="domain" description="Acyl-CoA thioesterase-like C-terminal" evidence="2">
    <location>
        <begin position="140"/>
        <end position="256"/>
    </location>
</feature>
<dbReference type="AlphaFoldDB" id="A0A1I2FRV9"/>
<keyword evidence="4" id="KW-1185">Reference proteome</keyword>
<sequence>MRPDEALYLPDGDADRATRFIATPWTRGPWDMRLQHGGPPTALMVRAMERHAAELGEFQLACVTTDFLRAVPIGACDLAVEPLRSGRRALGLQCTLAVDGRPCARAGALFIRRLDVPVPPELAPAGDPVDPRGLDERTFDFFPDPVGYHTAIELRLGTCPIEPGCGDGWLRLRGHLVAGEAPSPAQRVAVAADAINGVGFALEFARWTFINADLTIYLHRALEGEFVRLRTRHVSQPDGRGLVDAELGDRRGPIGRALEAQVLELRGPVPKDS</sequence>
<dbReference type="Gene3D" id="2.40.160.210">
    <property type="entry name" value="Acyl-CoA thioesterase, double hotdog domain"/>
    <property type="match status" value="1"/>
</dbReference>
<dbReference type="Proteomes" id="UP000199400">
    <property type="component" value="Unassembled WGS sequence"/>
</dbReference>
<feature type="domain" description="Acyl-CoA thioesterase-like N-terminal HotDog" evidence="1">
    <location>
        <begin position="27"/>
        <end position="110"/>
    </location>
</feature>
<dbReference type="Pfam" id="PF20789">
    <property type="entry name" value="4HBT_3C"/>
    <property type="match status" value="1"/>
</dbReference>
<reference evidence="4" key="1">
    <citation type="submission" date="2016-10" db="EMBL/GenBank/DDBJ databases">
        <authorList>
            <person name="Varghese N."/>
            <person name="Submissions S."/>
        </authorList>
    </citation>
    <scope>NUCLEOTIDE SEQUENCE [LARGE SCALE GENOMIC DNA]</scope>
    <source>
        <strain evidence="4">ATCC 25963</strain>
    </source>
</reference>
<dbReference type="OrthoDB" id="1413770at2"/>
<evidence type="ECO:0000259" key="1">
    <source>
        <dbReference type="Pfam" id="PF13622"/>
    </source>
</evidence>
<protein>
    <submittedName>
        <fullName evidence="3">Thioesterase-like superfamily protein</fullName>
    </submittedName>
</protein>
<evidence type="ECO:0000259" key="2">
    <source>
        <dbReference type="Pfam" id="PF20789"/>
    </source>
</evidence>
<organism evidence="3 4">
    <name type="scientific">Nannocystis exedens</name>
    <dbReference type="NCBI Taxonomy" id="54"/>
    <lineage>
        <taxon>Bacteria</taxon>
        <taxon>Pseudomonadati</taxon>
        <taxon>Myxococcota</taxon>
        <taxon>Polyangia</taxon>
        <taxon>Nannocystales</taxon>
        <taxon>Nannocystaceae</taxon>
        <taxon>Nannocystis</taxon>
    </lineage>
</organism>
<dbReference type="InterPro" id="IPR042171">
    <property type="entry name" value="Acyl-CoA_hotdog"/>
</dbReference>
<evidence type="ECO:0000313" key="4">
    <source>
        <dbReference type="Proteomes" id="UP000199400"/>
    </source>
</evidence>
<dbReference type="EMBL" id="FOMX01000027">
    <property type="protein sequence ID" value="SFF07191.1"/>
    <property type="molecule type" value="Genomic_DNA"/>
</dbReference>
<dbReference type="InterPro" id="IPR049449">
    <property type="entry name" value="TesB_ACOT8-like_N"/>
</dbReference>
<dbReference type="STRING" id="54.SAMN02745121_06786"/>
<proteinExistence type="predicted"/>